<dbReference type="Pfam" id="PF06101">
    <property type="entry name" value="Vps62"/>
    <property type="match status" value="1"/>
</dbReference>
<protein>
    <submittedName>
        <fullName evidence="1">Uncharacterized protein</fullName>
    </submittedName>
</protein>
<dbReference type="AlphaFoldDB" id="A0A2C5X987"/>
<comment type="caution">
    <text evidence="1">The sequence shown here is derived from an EMBL/GenBank/DDBJ whole genome shotgun (WGS) entry which is preliminary data.</text>
</comment>
<proteinExistence type="predicted"/>
<dbReference type="EMBL" id="NJET01000068">
    <property type="protein sequence ID" value="PHH62589.1"/>
    <property type="molecule type" value="Genomic_DNA"/>
</dbReference>
<keyword evidence="2" id="KW-1185">Reference proteome</keyword>
<dbReference type="Proteomes" id="UP000226192">
    <property type="component" value="Unassembled WGS sequence"/>
</dbReference>
<sequence length="213" mass="24204">MQSFNGHILLKITKSFDPVWNDRGSGGSRNGSFWHPKSEDYYRPVGSVAVPNYDDINGKRFSILLKRNPDANIHGPEPLARPKGYQLIWKDEGSGANENGSLWRPVPHTGYRSLGDVVQKGWEEPDIERIWCVLDEYVQGSDYDRRIWDDTKTKSSKDVSVWEIVNLVEFPSGPPEGVKMEDLIGCWRAKEGHSPYPEHVLARKLVKGLFQAP</sequence>
<evidence type="ECO:0000313" key="2">
    <source>
        <dbReference type="Proteomes" id="UP000226192"/>
    </source>
</evidence>
<dbReference type="STRING" id="1399860.A0A2C5X987"/>
<dbReference type="PANTHER" id="PTHR48219:SF2">
    <property type="entry name" value="VACUOLAR PROTEIN SORTING-ASSOCIATED PROTEIN 62"/>
    <property type="match status" value="1"/>
</dbReference>
<gene>
    <name evidence="1" type="ORF">CDD81_6904</name>
</gene>
<evidence type="ECO:0000313" key="1">
    <source>
        <dbReference type="EMBL" id="PHH62589.1"/>
    </source>
</evidence>
<reference evidence="1 2" key="1">
    <citation type="submission" date="2017-06" db="EMBL/GenBank/DDBJ databases">
        <title>Ant-infecting Ophiocordyceps genomes reveal a high diversity of potential behavioral manipulation genes and a possible major role for enterotoxins.</title>
        <authorList>
            <person name="De Bekker C."/>
            <person name="Evans H.C."/>
            <person name="Brachmann A."/>
            <person name="Hughes D.P."/>
        </authorList>
    </citation>
    <scope>NUCLEOTIDE SEQUENCE [LARGE SCALE GENOMIC DNA]</scope>
    <source>
        <strain evidence="1 2">Map64</strain>
    </source>
</reference>
<name>A0A2C5X987_9HYPO</name>
<dbReference type="OrthoDB" id="428159at2759"/>
<accession>A0A2C5X987</accession>
<organism evidence="1 2">
    <name type="scientific">Ophiocordyceps australis</name>
    <dbReference type="NCBI Taxonomy" id="1399860"/>
    <lineage>
        <taxon>Eukaryota</taxon>
        <taxon>Fungi</taxon>
        <taxon>Dikarya</taxon>
        <taxon>Ascomycota</taxon>
        <taxon>Pezizomycotina</taxon>
        <taxon>Sordariomycetes</taxon>
        <taxon>Hypocreomycetidae</taxon>
        <taxon>Hypocreales</taxon>
        <taxon>Ophiocordycipitaceae</taxon>
        <taxon>Ophiocordyceps</taxon>
    </lineage>
</organism>
<dbReference type="InterPro" id="IPR009291">
    <property type="entry name" value="Vps62"/>
</dbReference>
<dbReference type="PANTHER" id="PTHR48219">
    <property type="entry name" value="VACUOLAR PROTEIN SORTING-ASSOCIATED PROTEIN 62-RELATED"/>
    <property type="match status" value="1"/>
</dbReference>